<sequence>MARRTKEDAQKTRELLIDAAETVFYEKGVSRTSLNDIAAEAGVTRGAIYWHFKNKHDVFEAMMERQELPLEMLRAVVEDPEQTDPLGRLKDFLLYLTREIARDPHQRKVFEILFHKCELTDDNAQLVARHRNNIRDASERMRGVLRNAIRLGQLPENLDIERAIVQLHVQITGLIYFWLLVPDTFNMEKESERVINAYFYSLQYCFGNDNH</sequence>
<dbReference type="PRINTS" id="PR00455">
    <property type="entry name" value="HTHTETR"/>
</dbReference>
<keyword evidence="8" id="KW-1185">Reference proteome</keyword>
<dbReference type="Proteomes" id="UP000313645">
    <property type="component" value="Unassembled WGS sequence"/>
</dbReference>
<dbReference type="InterPro" id="IPR036271">
    <property type="entry name" value="Tet_transcr_reg_TetR-rel_C_sf"/>
</dbReference>
<evidence type="ECO:0000313" key="8">
    <source>
        <dbReference type="Proteomes" id="UP000313645"/>
    </source>
</evidence>
<comment type="caution">
    <text evidence="7">The sequence shown here is derived from an EMBL/GenBank/DDBJ whole genome shotgun (WGS) entry which is preliminary data.</text>
</comment>
<dbReference type="RefSeq" id="WP_131481304.1">
    <property type="nucleotide sequence ID" value="NZ_SJDL01000011.1"/>
</dbReference>
<protein>
    <submittedName>
        <fullName evidence="7">TetR family transcriptional regulator</fullName>
    </submittedName>
</protein>
<dbReference type="Gene3D" id="1.10.357.10">
    <property type="entry name" value="Tetracycline Repressor, domain 2"/>
    <property type="match status" value="1"/>
</dbReference>
<evidence type="ECO:0000313" key="7">
    <source>
        <dbReference type="EMBL" id="TBW56506.1"/>
    </source>
</evidence>
<evidence type="ECO:0000259" key="6">
    <source>
        <dbReference type="PROSITE" id="PS50977"/>
    </source>
</evidence>
<dbReference type="Pfam" id="PF08361">
    <property type="entry name" value="TetR_C_2"/>
    <property type="match status" value="1"/>
</dbReference>
<dbReference type="PANTHER" id="PTHR30055:SF240">
    <property type="entry name" value="HTH-TYPE TRANSCRIPTIONAL REGULATOR ACRR"/>
    <property type="match status" value="1"/>
</dbReference>
<dbReference type="EMBL" id="SJDL01000011">
    <property type="protein sequence ID" value="TBW56506.1"/>
    <property type="molecule type" value="Genomic_DNA"/>
</dbReference>
<dbReference type="PROSITE" id="PS01081">
    <property type="entry name" value="HTH_TETR_1"/>
    <property type="match status" value="1"/>
</dbReference>
<gene>
    <name evidence="7" type="ORF">EZI54_09420</name>
</gene>
<keyword evidence="2" id="KW-0805">Transcription regulation</keyword>
<name>A0ABY1ZLA0_9GAMM</name>
<dbReference type="SUPFAM" id="SSF46689">
    <property type="entry name" value="Homeodomain-like"/>
    <property type="match status" value="1"/>
</dbReference>
<dbReference type="Pfam" id="PF00440">
    <property type="entry name" value="TetR_N"/>
    <property type="match status" value="1"/>
</dbReference>
<feature type="domain" description="HTH tetR-type" evidence="6">
    <location>
        <begin position="10"/>
        <end position="70"/>
    </location>
</feature>
<evidence type="ECO:0000256" key="5">
    <source>
        <dbReference type="PROSITE-ProRule" id="PRU00335"/>
    </source>
</evidence>
<dbReference type="SUPFAM" id="SSF48498">
    <property type="entry name" value="Tetracyclin repressor-like, C-terminal domain"/>
    <property type="match status" value="1"/>
</dbReference>
<keyword evidence="4" id="KW-0804">Transcription</keyword>
<dbReference type="InterPro" id="IPR013572">
    <property type="entry name" value="Tscrpt_reg_MAATS_C"/>
</dbReference>
<feature type="DNA-binding region" description="H-T-H motif" evidence="5">
    <location>
        <begin position="33"/>
        <end position="52"/>
    </location>
</feature>
<evidence type="ECO:0000256" key="2">
    <source>
        <dbReference type="ARBA" id="ARBA00023015"/>
    </source>
</evidence>
<evidence type="ECO:0000256" key="1">
    <source>
        <dbReference type="ARBA" id="ARBA00022491"/>
    </source>
</evidence>
<reference evidence="7 8" key="1">
    <citation type="submission" date="2019-02" db="EMBL/GenBank/DDBJ databases">
        <title>Marinobacter halodurans sp. nov., a marine bacterium isolated from sea tidal flat.</title>
        <authorList>
            <person name="Yoo Y."/>
            <person name="Lee D.W."/>
            <person name="Kim B.S."/>
            <person name="Kim J.-J."/>
        </authorList>
    </citation>
    <scope>NUCLEOTIDE SEQUENCE [LARGE SCALE GENOMIC DNA]</scope>
    <source>
        <strain evidence="7 8">YJ-S3-2</strain>
    </source>
</reference>
<dbReference type="InterPro" id="IPR009057">
    <property type="entry name" value="Homeodomain-like_sf"/>
</dbReference>
<organism evidence="7 8">
    <name type="scientific">Marinobacter halodurans</name>
    <dbReference type="NCBI Taxonomy" id="2528979"/>
    <lineage>
        <taxon>Bacteria</taxon>
        <taxon>Pseudomonadati</taxon>
        <taxon>Pseudomonadota</taxon>
        <taxon>Gammaproteobacteria</taxon>
        <taxon>Pseudomonadales</taxon>
        <taxon>Marinobacteraceae</taxon>
        <taxon>Marinobacter</taxon>
    </lineage>
</organism>
<keyword evidence="1" id="KW-0678">Repressor</keyword>
<dbReference type="InterPro" id="IPR050109">
    <property type="entry name" value="HTH-type_TetR-like_transc_reg"/>
</dbReference>
<keyword evidence="3 5" id="KW-0238">DNA-binding</keyword>
<evidence type="ECO:0000256" key="3">
    <source>
        <dbReference type="ARBA" id="ARBA00023125"/>
    </source>
</evidence>
<dbReference type="PROSITE" id="PS50977">
    <property type="entry name" value="HTH_TETR_2"/>
    <property type="match status" value="1"/>
</dbReference>
<evidence type="ECO:0000256" key="4">
    <source>
        <dbReference type="ARBA" id="ARBA00023163"/>
    </source>
</evidence>
<accession>A0ABY1ZLA0</accession>
<dbReference type="InterPro" id="IPR001647">
    <property type="entry name" value="HTH_TetR"/>
</dbReference>
<dbReference type="PANTHER" id="PTHR30055">
    <property type="entry name" value="HTH-TYPE TRANSCRIPTIONAL REGULATOR RUTR"/>
    <property type="match status" value="1"/>
</dbReference>
<proteinExistence type="predicted"/>
<dbReference type="InterPro" id="IPR023772">
    <property type="entry name" value="DNA-bd_HTH_TetR-type_CS"/>
</dbReference>